<dbReference type="RefSeq" id="WP_013803741.1">
    <property type="nucleotide sequence ID" value="NZ_CAGKLB010000005.1"/>
</dbReference>
<gene>
    <name evidence="1" type="ORF">I6G66_12775</name>
</gene>
<reference evidence="1 2" key="1">
    <citation type="submission" date="2020-12" db="EMBL/GenBank/DDBJ databases">
        <title>FDA dAtabase for Regulatory Grade micrObial Sequences (FDA-ARGOS): Supporting development and validation of Infectious Disease Dx tests.</title>
        <authorList>
            <person name="Sproer C."/>
            <person name="Gronow S."/>
            <person name="Severitt S."/>
            <person name="Schroder I."/>
            <person name="Tallon L."/>
            <person name="Sadzewicz L."/>
            <person name="Zhao X."/>
            <person name="Boylan J."/>
            <person name="Ott S."/>
            <person name="Bowen H."/>
            <person name="Vavikolanu K."/>
            <person name="Mehta A."/>
            <person name="Aluvathingal J."/>
            <person name="Nadendla S."/>
            <person name="Lowell S."/>
            <person name="Myers T."/>
            <person name="Yan Y."/>
            <person name="Sichtig H."/>
        </authorList>
    </citation>
    <scope>NUCLEOTIDE SEQUENCE [LARGE SCALE GENOMIC DNA]</scope>
    <source>
        <strain evidence="1 2">FDAARGOS_909</strain>
    </source>
</reference>
<organism evidence="1 2">
    <name type="scientific">Delftia acidovorans</name>
    <name type="common">Pseudomonas acidovorans</name>
    <name type="synonym">Comamonas acidovorans</name>
    <dbReference type="NCBI Taxonomy" id="80866"/>
    <lineage>
        <taxon>Bacteria</taxon>
        <taxon>Pseudomonadati</taxon>
        <taxon>Pseudomonadota</taxon>
        <taxon>Betaproteobacteria</taxon>
        <taxon>Burkholderiales</taxon>
        <taxon>Comamonadaceae</taxon>
        <taxon>Delftia</taxon>
    </lineage>
</organism>
<dbReference type="AlphaFoldDB" id="A0A080NMN6"/>
<sequence length="129" mass="14052">MNALRISTTVFTEARFWSLVVFSVVLPCAIYAALLAKRSISRTTVLLFGLALVAMAGVDVYLLQSLASAARQTPSLSDNAIFVSELSTALYLLPAMIGGIGVNMTSHVLIQHLFDAERRFDSNRKNETT</sequence>
<evidence type="ECO:0000313" key="2">
    <source>
        <dbReference type="Proteomes" id="UP000594778"/>
    </source>
</evidence>
<evidence type="ECO:0000313" key="1">
    <source>
        <dbReference type="EMBL" id="QPS10805.1"/>
    </source>
</evidence>
<dbReference type="Proteomes" id="UP000594778">
    <property type="component" value="Chromosome"/>
</dbReference>
<accession>A0A080NMN6</accession>
<protein>
    <submittedName>
        <fullName evidence="1">Uncharacterized protein</fullName>
    </submittedName>
</protein>
<dbReference type="EMBL" id="CP065668">
    <property type="protein sequence ID" value="QPS10805.1"/>
    <property type="molecule type" value="Genomic_DNA"/>
</dbReference>
<name>A0A080NMN6_DELAC</name>
<proteinExistence type="predicted"/>